<feature type="transmembrane region" description="Helical" evidence="2">
    <location>
        <begin position="56"/>
        <end position="77"/>
    </location>
</feature>
<feature type="transmembrane region" description="Helical" evidence="2">
    <location>
        <begin position="384"/>
        <end position="403"/>
    </location>
</feature>
<dbReference type="EMBL" id="CAEZYW010000265">
    <property type="protein sequence ID" value="CAB4754876.1"/>
    <property type="molecule type" value="Genomic_DNA"/>
</dbReference>
<proteinExistence type="predicted"/>
<dbReference type="PANTHER" id="PTHR23542">
    <property type="match status" value="1"/>
</dbReference>
<dbReference type="InterPro" id="IPR036259">
    <property type="entry name" value="MFS_trans_sf"/>
</dbReference>
<feature type="transmembrane region" description="Helical" evidence="2">
    <location>
        <begin position="114"/>
        <end position="135"/>
    </location>
</feature>
<feature type="transmembrane region" description="Helical" evidence="2">
    <location>
        <begin position="265"/>
        <end position="286"/>
    </location>
</feature>
<dbReference type="SUPFAM" id="SSF103473">
    <property type="entry name" value="MFS general substrate transporter"/>
    <property type="match status" value="1"/>
</dbReference>
<feature type="transmembrane region" description="Helical" evidence="2">
    <location>
        <begin position="89"/>
        <end position="108"/>
    </location>
</feature>
<organism evidence="3">
    <name type="scientific">freshwater metagenome</name>
    <dbReference type="NCBI Taxonomy" id="449393"/>
    <lineage>
        <taxon>unclassified sequences</taxon>
        <taxon>metagenomes</taxon>
        <taxon>ecological metagenomes</taxon>
    </lineage>
</organism>
<feature type="transmembrane region" description="Helical" evidence="2">
    <location>
        <begin position="321"/>
        <end position="343"/>
    </location>
</feature>
<keyword evidence="2" id="KW-0812">Transmembrane</keyword>
<feature type="transmembrane region" description="Helical" evidence="2">
    <location>
        <begin position="32"/>
        <end position="50"/>
    </location>
</feature>
<name>A0A6J6U5V7_9ZZZZ</name>
<gene>
    <name evidence="3" type="ORF">UFOPK2786_01490</name>
</gene>
<evidence type="ECO:0000256" key="1">
    <source>
        <dbReference type="SAM" id="MobiDB-lite"/>
    </source>
</evidence>
<accession>A0A6J6U5V7</accession>
<feature type="transmembrane region" description="Helical" evidence="2">
    <location>
        <begin position="355"/>
        <end position="378"/>
    </location>
</feature>
<keyword evidence="2" id="KW-1133">Transmembrane helix</keyword>
<evidence type="ECO:0000256" key="2">
    <source>
        <dbReference type="SAM" id="Phobius"/>
    </source>
</evidence>
<feature type="transmembrane region" description="Helical" evidence="2">
    <location>
        <begin position="298"/>
        <end position="315"/>
    </location>
</feature>
<dbReference type="PANTHER" id="PTHR23542:SF1">
    <property type="entry name" value="MAJOR FACILITATOR SUPERFAMILY (MFS) PROFILE DOMAIN-CONTAINING PROTEIN"/>
    <property type="match status" value="1"/>
</dbReference>
<evidence type="ECO:0000313" key="3">
    <source>
        <dbReference type="EMBL" id="CAB4754876.1"/>
    </source>
</evidence>
<reference evidence="3" key="1">
    <citation type="submission" date="2020-05" db="EMBL/GenBank/DDBJ databases">
        <authorList>
            <person name="Chiriac C."/>
            <person name="Salcher M."/>
            <person name="Ghai R."/>
            <person name="Kavagutti S V."/>
        </authorList>
    </citation>
    <scope>NUCLEOTIDE SEQUENCE</scope>
</reference>
<sequence length="442" mass="45217">MAPEGVACVFVLTTYREVLRIPGALRFSSAGFIARLPLSIIGLGIVVYISGVTGSYATAGILAAAFQLPAAGCALYTSRLVDRHGQHRVLPFLVSLHALALIAFILTVQYRLPLLVQALVVALAGASQPAVGAIVRARWAYTIGRLGQTSSPMLRSAFAVESIVDELIFTIGPLVVATMALRFSLASPLVLAAVLALVGGMLLSAQRATEPPASSSLAVPSAHSGSAIQLPGLLPVVVAAIGTGFIFGSFEVSAIAFTARAGSPAAGGFVLAVWALGSLLGGLWFGSRHWKIRLPTQAILCFLALTIVLIPMPFITSVPMLGLATFVSGAAVAPALISGFSLAERLVPANLLTEGLTWSNSGLAVGFSGGTALAGIVIDTTGTAAAFVLPFIGAVSAMVALIASRRLLLASVAPYEDRPPGVPLNSDPIPGPAPGAFRDDAP</sequence>
<feature type="transmembrane region" description="Helical" evidence="2">
    <location>
        <begin position="233"/>
        <end position="259"/>
    </location>
</feature>
<dbReference type="Gene3D" id="1.20.1250.20">
    <property type="entry name" value="MFS general substrate transporter like domains"/>
    <property type="match status" value="1"/>
</dbReference>
<feature type="region of interest" description="Disordered" evidence="1">
    <location>
        <begin position="418"/>
        <end position="442"/>
    </location>
</feature>
<dbReference type="AlphaFoldDB" id="A0A6J6U5V7"/>
<keyword evidence="2" id="KW-0472">Membrane</keyword>
<feature type="transmembrane region" description="Helical" evidence="2">
    <location>
        <begin position="156"/>
        <end position="179"/>
    </location>
</feature>
<protein>
    <submittedName>
        <fullName evidence="3">Unannotated protein</fullName>
    </submittedName>
</protein>
<feature type="transmembrane region" description="Helical" evidence="2">
    <location>
        <begin position="185"/>
        <end position="205"/>
    </location>
</feature>